<accession>A0A0F9ANW3</accession>
<dbReference type="AlphaFoldDB" id="A0A0F9ANW3"/>
<protein>
    <submittedName>
        <fullName evidence="1">Uncharacterized protein</fullName>
    </submittedName>
</protein>
<evidence type="ECO:0000313" key="1">
    <source>
        <dbReference type="EMBL" id="KKL01064.1"/>
    </source>
</evidence>
<dbReference type="EMBL" id="LAZR01044980">
    <property type="protein sequence ID" value="KKL01064.1"/>
    <property type="molecule type" value="Genomic_DNA"/>
</dbReference>
<reference evidence="1" key="1">
    <citation type="journal article" date="2015" name="Nature">
        <title>Complex archaea that bridge the gap between prokaryotes and eukaryotes.</title>
        <authorList>
            <person name="Spang A."/>
            <person name="Saw J.H."/>
            <person name="Jorgensen S.L."/>
            <person name="Zaremba-Niedzwiedzka K."/>
            <person name="Martijn J."/>
            <person name="Lind A.E."/>
            <person name="van Eijk R."/>
            <person name="Schleper C."/>
            <person name="Guy L."/>
            <person name="Ettema T.J."/>
        </authorList>
    </citation>
    <scope>NUCLEOTIDE SEQUENCE</scope>
</reference>
<name>A0A0F9ANW3_9ZZZZ</name>
<organism evidence="1">
    <name type="scientific">marine sediment metagenome</name>
    <dbReference type="NCBI Taxonomy" id="412755"/>
    <lineage>
        <taxon>unclassified sequences</taxon>
        <taxon>metagenomes</taxon>
        <taxon>ecological metagenomes</taxon>
    </lineage>
</organism>
<proteinExistence type="predicted"/>
<gene>
    <name evidence="1" type="ORF">LCGC14_2627460</name>
</gene>
<comment type="caution">
    <text evidence="1">The sequence shown here is derived from an EMBL/GenBank/DDBJ whole genome shotgun (WGS) entry which is preliminary data.</text>
</comment>
<sequence>MQMRLSIALEKEKGSGLDKSEVKDWFSLFINPAEESINANMGDKIREFSQCNMDVIFTRADELKI</sequence>